<protein>
    <submittedName>
        <fullName evidence="2">Uncharacterized protein</fullName>
    </submittedName>
</protein>
<sequence length="64" mass="7096">GDDEGEEGGGKGKKKEEEGEKKEERKDGKKVYMGEVLERLEEDVDEVGGGKSEDVVEEKKGKRL</sequence>
<keyword evidence="3" id="KW-1185">Reference proteome</keyword>
<feature type="region of interest" description="Disordered" evidence="1">
    <location>
        <begin position="1"/>
        <end position="64"/>
    </location>
</feature>
<evidence type="ECO:0000313" key="3">
    <source>
        <dbReference type="Proteomes" id="UP000325902"/>
    </source>
</evidence>
<evidence type="ECO:0000313" key="2">
    <source>
        <dbReference type="EMBL" id="KAB2569297.1"/>
    </source>
</evidence>
<feature type="compositionally biased region" description="Basic and acidic residues" evidence="1">
    <location>
        <begin position="8"/>
        <end position="39"/>
    </location>
</feature>
<gene>
    <name evidence="2" type="ORF">DBV05_g12021</name>
</gene>
<feature type="compositionally biased region" description="Basic and acidic residues" evidence="1">
    <location>
        <begin position="51"/>
        <end position="64"/>
    </location>
</feature>
<accession>A0A5N5CVC0</accession>
<dbReference type="AlphaFoldDB" id="A0A5N5CVC0"/>
<feature type="non-terminal residue" evidence="2">
    <location>
        <position position="1"/>
    </location>
</feature>
<comment type="caution">
    <text evidence="2">The sequence shown here is derived from an EMBL/GenBank/DDBJ whole genome shotgun (WGS) entry which is preliminary data.</text>
</comment>
<dbReference type="Proteomes" id="UP000325902">
    <property type="component" value="Unassembled WGS sequence"/>
</dbReference>
<proteinExistence type="predicted"/>
<dbReference type="EMBL" id="VCHE01000204">
    <property type="protein sequence ID" value="KAB2569297.1"/>
    <property type="molecule type" value="Genomic_DNA"/>
</dbReference>
<evidence type="ECO:0000256" key="1">
    <source>
        <dbReference type="SAM" id="MobiDB-lite"/>
    </source>
</evidence>
<reference evidence="2 3" key="1">
    <citation type="journal article" date="2019" name="Sci. Rep.">
        <title>A multi-omics analysis of the grapevine pathogen Lasiodiplodia theobromae reveals that temperature affects the expression of virulence- and pathogenicity-related genes.</title>
        <authorList>
            <person name="Felix C."/>
            <person name="Meneses R."/>
            <person name="Goncalves M.F.M."/>
            <person name="Tilleman L."/>
            <person name="Duarte A.S."/>
            <person name="Jorrin-Novo J.V."/>
            <person name="Van de Peer Y."/>
            <person name="Deforce D."/>
            <person name="Van Nieuwerburgh F."/>
            <person name="Esteves A.C."/>
            <person name="Alves A."/>
        </authorList>
    </citation>
    <scope>NUCLEOTIDE SEQUENCE [LARGE SCALE GENOMIC DNA]</scope>
    <source>
        <strain evidence="2 3">LA-SOL3</strain>
    </source>
</reference>
<organism evidence="2 3">
    <name type="scientific">Lasiodiplodia theobromae</name>
    <dbReference type="NCBI Taxonomy" id="45133"/>
    <lineage>
        <taxon>Eukaryota</taxon>
        <taxon>Fungi</taxon>
        <taxon>Dikarya</taxon>
        <taxon>Ascomycota</taxon>
        <taxon>Pezizomycotina</taxon>
        <taxon>Dothideomycetes</taxon>
        <taxon>Dothideomycetes incertae sedis</taxon>
        <taxon>Botryosphaeriales</taxon>
        <taxon>Botryosphaeriaceae</taxon>
        <taxon>Lasiodiplodia</taxon>
    </lineage>
</organism>
<name>A0A5N5CVC0_9PEZI</name>